<dbReference type="Gene3D" id="3.40.50.300">
    <property type="entry name" value="P-loop containing nucleotide triphosphate hydrolases"/>
    <property type="match status" value="2"/>
</dbReference>
<keyword evidence="4" id="KW-0677">Repeat</keyword>
<keyword evidence="11" id="KW-1185">Reference proteome</keyword>
<dbReference type="PANTHER" id="PTHR43790">
    <property type="entry name" value="CARBOHYDRATE TRANSPORT ATP-BINDING PROTEIN MG119-RELATED"/>
    <property type="match status" value="1"/>
</dbReference>
<dbReference type="PROSITE" id="PS50893">
    <property type="entry name" value="ABC_TRANSPORTER_2"/>
    <property type="match status" value="2"/>
</dbReference>
<evidence type="ECO:0000313" key="11">
    <source>
        <dbReference type="Proteomes" id="UP000231742"/>
    </source>
</evidence>
<protein>
    <submittedName>
        <fullName evidence="10">Monosaccharide ABC transporter ATP-binding protein (CUT2 family)</fullName>
    </submittedName>
</protein>
<keyword evidence="6 10" id="KW-0067">ATP-binding</keyword>
<feature type="domain" description="ABC transporter" evidence="9">
    <location>
        <begin position="7"/>
        <end position="243"/>
    </location>
</feature>
<evidence type="ECO:0000256" key="6">
    <source>
        <dbReference type="ARBA" id="ARBA00022840"/>
    </source>
</evidence>
<dbReference type="CDD" id="cd03216">
    <property type="entry name" value="ABC_Carb_Monos_I"/>
    <property type="match status" value="1"/>
</dbReference>
<evidence type="ECO:0000256" key="3">
    <source>
        <dbReference type="ARBA" id="ARBA00022597"/>
    </source>
</evidence>
<comment type="caution">
    <text evidence="10">The sequence shown here is derived from an EMBL/GenBank/DDBJ whole genome shotgun (WGS) entry which is preliminary data.</text>
</comment>
<keyword evidence="2" id="KW-1003">Cell membrane</keyword>
<dbReference type="EMBL" id="PGFH01000001">
    <property type="protein sequence ID" value="PJJ81306.1"/>
    <property type="molecule type" value="Genomic_DNA"/>
</dbReference>
<dbReference type="SUPFAM" id="SSF52540">
    <property type="entry name" value="P-loop containing nucleoside triphosphate hydrolases"/>
    <property type="match status" value="2"/>
</dbReference>
<dbReference type="Proteomes" id="UP000231742">
    <property type="component" value="Unassembled WGS sequence"/>
</dbReference>
<keyword evidence="8" id="KW-0472">Membrane</keyword>
<name>A0A2M9D6G9_9MICO</name>
<reference evidence="10 11" key="1">
    <citation type="submission" date="2017-11" db="EMBL/GenBank/DDBJ databases">
        <title>Genomic Encyclopedia of Archaeal and Bacterial Type Strains, Phase II (KMG-II): From Individual Species to Whole Genera.</title>
        <authorList>
            <person name="Goeker M."/>
        </authorList>
    </citation>
    <scope>NUCLEOTIDE SEQUENCE [LARGE SCALE GENOMIC DNA]</scope>
    <source>
        <strain evidence="10 11">DSM 16400</strain>
    </source>
</reference>
<sequence>MTESPILSARGLAKSFGGVQALHGIDFEVGVGEIRCLAGENGSGKSTFVKIISGVNTADHGTITIAGEEMTSMNPREASAAGIQVIYQDLSLFGHLSVAENIAINRMMHDGSRFVNRTTMREIAQQQLTRVGVDLPLDAPVSSLSVANKQIVAICRALSMDARILFMDEPTTALTGREVQRLLSIIIDLKDRGLSTVFISHKLDEVFEVADSITIFRDGAKVGDFAASDLDELSLSRHMTGRDVTYNRYVREQTDDAPILEVAGLSRKGNYENVDFSIRPGDIVGLTGLLGSGRTELALSLFGLNKPDSGTIAMRGKQVDVSAPWVAMKHGIALLPEDRLSQGLFPAQSVAVNASATMLDRIVNKIGMLSRPLEKALADTIVRELQVNNRDTSTPVIHLSGGNQQKVAIGKWIKRNPSIFILDSPTVGIDIGSKSEIYEQIHRLAESGMGVLFISDEPEEIVANCNRVVVMHAGAVDARFTEDDVAAAGFKEQLIHAISAPRHGGDVVIADATAIDAESQSKGLNNDA</sequence>
<dbReference type="AlphaFoldDB" id="A0A2M9D6G9"/>
<dbReference type="CDD" id="cd03215">
    <property type="entry name" value="ABC_Carb_Monos_II"/>
    <property type="match status" value="1"/>
</dbReference>
<keyword evidence="3" id="KW-0762">Sugar transport</keyword>
<evidence type="ECO:0000256" key="1">
    <source>
        <dbReference type="ARBA" id="ARBA00022448"/>
    </source>
</evidence>
<keyword evidence="7" id="KW-1278">Translocase</keyword>
<proteinExistence type="predicted"/>
<evidence type="ECO:0000313" key="10">
    <source>
        <dbReference type="EMBL" id="PJJ81306.1"/>
    </source>
</evidence>
<dbReference type="OrthoDB" id="39350at2"/>
<dbReference type="GO" id="GO:0005524">
    <property type="term" value="F:ATP binding"/>
    <property type="evidence" value="ECO:0007669"/>
    <property type="project" value="UniProtKB-KW"/>
</dbReference>
<evidence type="ECO:0000256" key="7">
    <source>
        <dbReference type="ARBA" id="ARBA00022967"/>
    </source>
</evidence>
<dbReference type="InterPro" id="IPR003439">
    <property type="entry name" value="ABC_transporter-like_ATP-bd"/>
</dbReference>
<evidence type="ECO:0000256" key="2">
    <source>
        <dbReference type="ARBA" id="ARBA00022475"/>
    </source>
</evidence>
<gene>
    <name evidence="10" type="ORF">CLV85_0477</name>
</gene>
<evidence type="ECO:0000256" key="5">
    <source>
        <dbReference type="ARBA" id="ARBA00022741"/>
    </source>
</evidence>
<dbReference type="Pfam" id="PF00005">
    <property type="entry name" value="ABC_tran"/>
    <property type="match status" value="2"/>
</dbReference>
<keyword evidence="5" id="KW-0547">Nucleotide-binding</keyword>
<evidence type="ECO:0000256" key="4">
    <source>
        <dbReference type="ARBA" id="ARBA00022737"/>
    </source>
</evidence>
<dbReference type="InterPro" id="IPR017871">
    <property type="entry name" value="ABC_transporter-like_CS"/>
</dbReference>
<evidence type="ECO:0000256" key="8">
    <source>
        <dbReference type="ARBA" id="ARBA00023136"/>
    </source>
</evidence>
<dbReference type="GO" id="GO:0016887">
    <property type="term" value="F:ATP hydrolysis activity"/>
    <property type="evidence" value="ECO:0007669"/>
    <property type="project" value="InterPro"/>
</dbReference>
<evidence type="ECO:0000259" key="9">
    <source>
        <dbReference type="PROSITE" id="PS50893"/>
    </source>
</evidence>
<dbReference type="InterPro" id="IPR050107">
    <property type="entry name" value="ABC_carbohydrate_import_ATPase"/>
</dbReference>
<keyword evidence="1" id="KW-0813">Transport</keyword>
<accession>A0A2M9D6G9</accession>
<dbReference type="PANTHER" id="PTHR43790:SF1">
    <property type="entry name" value="XYLOSE IMPORT ATP-BINDING PROTEIN XYLG"/>
    <property type="match status" value="1"/>
</dbReference>
<dbReference type="PROSITE" id="PS00211">
    <property type="entry name" value="ABC_TRANSPORTER_1"/>
    <property type="match status" value="1"/>
</dbReference>
<feature type="domain" description="ABC transporter" evidence="9">
    <location>
        <begin position="252"/>
        <end position="498"/>
    </location>
</feature>
<organism evidence="10 11">
    <name type="scientific">Salinibacterium amurskyense</name>
    <dbReference type="NCBI Taxonomy" id="205941"/>
    <lineage>
        <taxon>Bacteria</taxon>
        <taxon>Bacillati</taxon>
        <taxon>Actinomycetota</taxon>
        <taxon>Actinomycetes</taxon>
        <taxon>Micrococcales</taxon>
        <taxon>Microbacteriaceae</taxon>
        <taxon>Salinibacterium</taxon>
    </lineage>
</organism>
<dbReference type="InterPro" id="IPR003593">
    <property type="entry name" value="AAA+_ATPase"/>
</dbReference>
<dbReference type="RefSeq" id="WP_100388003.1">
    <property type="nucleotide sequence ID" value="NZ_BMZU01000001.1"/>
</dbReference>
<dbReference type="SMART" id="SM00382">
    <property type="entry name" value="AAA"/>
    <property type="match status" value="2"/>
</dbReference>
<dbReference type="InterPro" id="IPR027417">
    <property type="entry name" value="P-loop_NTPase"/>
</dbReference>